<gene>
    <name evidence="1" type="ORF">OCBIM_22028724mg</name>
</gene>
<protein>
    <submittedName>
        <fullName evidence="1">Uncharacterized protein</fullName>
    </submittedName>
</protein>
<evidence type="ECO:0000313" key="1">
    <source>
        <dbReference type="EMBL" id="KOF97704.1"/>
    </source>
</evidence>
<dbReference type="AlphaFoldDB" id="A0A0L8I8I1"/>
<name>A0A0L8I8I1_OCTBM</name>
<proteinExistence type="predicted"/>
<accession>A0A0L8I8I1</accession>
<sequence>MAFLTECSRLVTISPHVYSTSSDQSRPEAKFYNITNSVFFFYHSPVERGHYLFIYFIHLFIYL</sequence>
<organism evidence="1">
    <name type="scientific">Octopus bimaculoides</name>
    <name type="common">California two-spotted octopus</name>
    <dbReference type="NCBI Taxonomy" id="37653"/>
    <lineage>
        <taxon>Eukaryota</taxon>
        <taxon>Metazoa</taxon>
        <taxon>Spiralia</taxon>
        <taxon>Lophotrochozoa</taxon>
        <taxon>Mollusca</taxon>
        <taxon>Cephalopoda</taxon>
        <taxon>Coleoidea</taxon>
        <taxon>Octopodiformes</taxon>
        <taxon>Octopoda</taxon>
        <taxon>Incirrata</taxon>
        <taxon>Octopodidae</taxon>
        <taxon>Octopus</taxon>
    </lineage>
</organism>
<dbReference type="EMBL" id="KQ416270">
    <property type="protein sequence ID" value="KOF97704.1"/>
    <property type="molecule type" value="Genomic_DNA"/>
</dbReference>
<reference evidence="1" key="1">
    <citation type="submission" date="2015-07" db="EMBL/GenBank/DDBJ databases">
        <title>MeaNS - Measles Nucleotide Surveillance Program.</title>
        <authorList>
            <person name="Tran T."/>
            <person name="Druce J."/>
        </authorList>
    </citation>
    <scope>NUCLEOTIDE SEQUENCE</scope>
    <source>
        <strain evidence="1">UCB-OBI-ISO-001</strain>
        <tissue evidence="1">Gonad</tissue>
    </source>
</reference>